<keyword evidence="4" id="KW-0548">Nucleotidyltransferase</keyword>
<dbReference type="Proteomes" id="UP000499080">
    <property type="component" value="Unassembled WGS sequence"/>
</dbReference>
<keyword evidence="3" id="KW-0808">Transferase</keyword>
<reference evidence="11 12" key="1">
    <citation type="journal article" date="2019" name="Sci. Rep.">
        <title>Orb-weaving spider Araneus ventricosus genome elucidates the spidroin gene catalogue.</title>
        <authorList>
            <person name="Kono N."/>
            <person name="Nakamura H."/>
            <person name="Ohtoshi R."/>
            <person name="Moran D.A.P."/>
            <person name="Shinohara A."/>
            <person name="Yoshida Y."/>
            <person name="Fujiwara M."/>
            <person name="Mori M."/>
            <person name="Tomita M."/>
            <person name="Arakawa K."/>
        </authorList>
    </citation>
    <scope>NUCLEOTIDE SEQUENCE [LARGE SCALE GENOMIC DNA]</scope>
</reference>
<dbReference type="InterPro" id="IPR023211">
    <property type="entry name" value="DNA_pol_palm_dom_sf"/>
</dbReference>
<dbReference type="GO" id="GO:0042575">
    <property type="term" value="C:DNA polymerase complex"/>
    <property type="evidence" value="ECO:0007669"/>
    <property type="project" value="UniProtKB-ARBA"/>
</dbReference>
<keyword evidence="5" id="KW-0235">DNA replication</keyword>
<dbReference type="PANTHER" id="PTHR33568:SF3">
    <property type="entry name" value="DNA-DIRECTED DNA POLYMERASE"/>
    <property type="match status" value="1"/>
</dbReference>
<dbReference type="Gene3D" id="3.90.1600.10">
    <property type="entry name" value="Palm domain of DNA polymerase"/>
    <property type="match status" value="1"/>
</dbReference>
<evidence type="ECO:0000256" key="6">
    <source>
        <dbReference type="ARBA" id="ARBA00022932"/>
    </source>
</evidence>
<dbReference type="EC" id="2.7.7.7" evidence="2"/>
<comment type="catalytic activity">
    <reaction evidence="8">
        <text>DNA(n) + a 2'-deoxyribonucleoside 5'-triphosphate = DNA(n+1) + diphosphate</text>
        <dbReference type="Rhea" id="RHEA:22508"/>
        <dbReference type="Rhea" id="RHEA-COMP:17339"/>
        <dbReference type="Rhea" id="RHEA-COMP:17340"/>
        <dbReference type="ChEBI" id="CHEBI:33019"/>
        <dbReference type="ChEBI" id="CHEBI:61560"/>
        <dbReference type="ChEBI" id="CHEBI:173112"/>
        <dbReference type="EC" id="2.7.7.7"/>
    </reaction>
</comment>
<evidence type="ECO:0000256" key="2">
    <source>
        <dbReference type="ARBA" id="ARBA00012417"/>
    </source>
</evidence>
<keyword evidence="12" id="KW-1185">Reference proteome</keyword>
<dbReference type="Gene3D" id="3.40.960.10">
    <property type="entry name" value="VSR Endonuclease"/>
    <property type="match status" value="1"/>
</dbReference>
<keyword evidence="7" id="KW-0238">DNA-binding</keyword>
<feature type="domain" description="DNA-directed DNA polymerase family B mitochondria/virus" evidence="10">
    <location>
        <begin position="426"/>
        <end position="615"/>
    </location>
</feature>
<evidence type="ECO:0000256" key="8">
    <source>
        <dbReference type="ARBA" id="ARBA00049244"/>
    </source>
</evidence>
<keyword evidence="6" id="KW-0239">DNA-directed DNA polymerase</keyword>
<dbReference type="SUPFAM" id="SSF53098">
    <property type="entry name" value="Ribonuclease H-like"/>
    <property type="match status" value="1"/>
</dbReference>
<evidence type="ECO:0000256" key="4">
    <source>
        <dbReference type="ARBA" id="ARBA00022695"/>
    </source>
</evidence>
<protein>
    <recommendedName>
        <fullName evidence="2">DNA-directed DNA polymerase</fullName>
        <ecNumber evidence="2">2.7.7.7</ecNumber>
    </recommendedName>
</protein>
<name>A0A4Y2J6W6_ARAVE</name>
<proteinExistence type="inferred from homology"/>
<dbReference type="OrthoDB" id="5985876at2759"/>
<feature type="domain" description="DNA-directed DNA polymerase family B mitochondria/virus" evidence="10">
    <location>
        <begin position="753"/>
        <end position="912"/>
    </location>
</feature>
<dbReference type="InterPro" id="IPR004868">
    <property type="entry name" value="DNA-dir_DNA_pol_B_mt/vir"/>
</dbReference>
<dbReference type="InterPro" id="IPR036397">
    <property type="entry name" value="RNaseH_sf"/>
</dbReference>
<feature type="compositionally biased region" description="Acidic residues" evidence="9">
    <location>
        <begin position="1"/>
        <end position="10"/>
    </location>
</feature>
<dbReference type="GO" id="GO:0003677">
    <property type="term" value="F:DNA binding"/>
    <property type="evidence" value="ECO:0007669"/>
    <property type="project" value="UniProtKB-KW"/>
</dbReference>
<dbReference type="GO" id="GO:0006260">
    <property type="term" value="P:DNA replication"/>
    <property type="evidence" value="ECO:0007669"/>
    <property type="project" value="UniProtKB-KW"/>
</dbReference>
<dbReference type="GO" id="GO:0003887">
    <property type="term" value="F:DNA-directed DNA polymerase activity"/>
    <property type="evidence" value="ECO:0007669"/>
    <property type="project" value="UniProtKB-KW"/>
</dbReference>
<dbReference type="InterPro" id="IPR012337">
    <property type="entry name" value="RNaseH-like_sf"/>
</dbReference>
<dbReference type="AlphaFoldDB" id="A0A4Y2J6W6"/>
<evidence type="ECO:0000256" key="7">
    <source>
        <dbReference type="ARBA" id="ARBA00023125"/>
    </source>
</evidence>
<dbReference type="EMBL" id="BGPR01003258">
    <property type="protein sequence ID" value="GBM85730.1"/>
    <property type="molecule type" value="Genomic_DNA"/>
</dbReference>
<accession>A0A4Y2J6W6</accession>
<evidence type="ECO:0000256" key="1">
    <source>
        <dbReference type="ARBA" id="ARBA00005755"/>
    </source>
</evidence>
<organism evidence="11 12">
    <name type="scientific">Araneus ventricosus</name>
    <name type="common">Orbweaver spider</name>
    <name type="synonym">Epeira ventricosa</name>
    <dbReference type="NCBI Taxonomy" id="182803"/>
    <lineage>
        <taxon>Eukaryota</taxon>
        <taxon>Metazoa</taxon>
        <taxon>Ecdysozoa</taxon>
        <taxon>Arthropoda</taxon>
        <taxon>Chelicerata</taxon>
        <taxon>Arachnida</taxon>
        <taxon>Araneae</taxon>
        <taxon>Araneomorphae</taxon>
        <taxon>Entelegynae</taxon>
        <taxon>Araneoidea</taxon>
        <taxon>Araneidae</taxon>
        <taxon>Araneus</taxon>
    </lineage>
</organism>
<evidence type="ECO:0000256" key="3">
    <source>
        <dbReference type="ARBA" id="ARBA00022679"/>
    </source>
</evidence>
<dbReference type="SUPFAM" id="SSF56672">
    <property type="entry name" value="DNA/RNA polymerases"/>
    <property type="match status" value="1"/>
</dbReference>
<comment type="caution">
    <text evidence="11">The sequence shown here is derived from an EMBL/GenBank/DDBJ whole genome shotgun (WGS) entry which is preliminary data.</text>
</comment>
<dbReference type="InterPro" id="IPR043502">
    <property type="entry name" value="DNA/RNA_pol_sf"/>
</dbReference>
<evidence type="ECO:0000313" key="12">
    <source>
        <dbReference type="Proteomes" id="UP000499080"/>
    </source>
</evidence>
<dbReference type="GO" id="GO:0000166">
    <property type="term" value="F:nucleotide binding"/>
    <property type="evidence" value="ECO:0007669"/>
    <property type="project" value="InterPro"/>
</dbReference>
<dbReference type="PANTHER" id="PTHR33568">
    <property type="entry name" value="DNA POLYMERASE"/>
    <property type="match status" value="1"/>
</dbReference>
<evidence type="ECO:0000259" key="10">
    <source>
        <dbReference type="Pfam" id="PF03175"/>
    </source>
</evidence>
<comment type="similarity">
    <text evidence="1">Belongs to the DNA polymerase type-B family.</text>
</comment>
<sequence length="1186" mass="135996">MIFEDSDDDDSYRNYSQVLPGNDNEAIDTVENMRETSQEIVNIPIPVPFDQVGSGSELVDRILNGFWTQLADVPEEGSDDLDSAILLMEKARRNNRRFQCDEIVFAAMIDIDKLPLHARNATIRKDTIRSLLQVLQNLFQAIIDRATRNLAPTDLIRLLLQSDHLDRPISTTLMPVSQMTAEKFLSCLIKAIQSDQEIPLDAAFIVDVIVIQRPVGGGGKGHHRVINIATDRLRKKSVLSIMPEETGICCAKAILLALASKESPTELKSLCDARNTVLERRAIKLHNDVGIPLGPCGIKEIAAFERHLDIQVIVISSEEMHQLFQCPKCSGLFKKSEQFIDNHRCGEKKCPSCKIFVPTSHRCFLKRIDPKKPNELLLFFDFETDQSTGEHEVNFAVVHYFDGSEKIFKGHNCLEEFCSFLISQRHRRYTAIVHNMKGFDGQFILRWLLEQGQCPQIIPCGTKIMSLRINSLNFSMIDSFNFLPMALNKLPKTFGLEEHSKGYFPHLFNRPENQEYIGKYPDASYYSPSTMSSAEREQFLSWHDEKKFETFDFQKEMLAYCRSVVDILRRCCMEFRTQFLDVTGVDPFSYVTIASACMAAYRSKHIQEKTIAMVPVNGYLNKRSYSRDCIRWLEYVSSKEGIHIRHALNGFGEQVIDGKPVDGFCVETNTIYQYQGCFYHGCDKCYETDVINPVSGISMNNLFTKSAENIRTLRELGYTVVEMWEHDFILLKKTEEFIRITDGHEIVDRLNPRDAFFGGRTNAVKLYFEGQAKYIDFTSLYPWVNKYCKYPVGHPEIITEEFTDIDEYFGIIKCKVIPPRSLFHPVLPYRSHGKLMFPLCRSCTEALQQTVCTHSDDDRALTGTWVSEELKKAKSMGYEIAKIYEVYHFSESSTELFKSYIDLFLRLKQESSGWPTECVTEETKKEYIESYAQREGIDLNAESIQVNPGRRSVAKLALNSFWGRWGMNLNKNQLSFVSSLQEFNKILSDSTIKVKDVFLPSPISAGLMWCKEESFVPQDTSTNIFLAAFTTCYARLKLYRELERLGRADIYFDTDSIIYQTDGQNDPPTGNFLGDFTDELDGRIITSFVSGGPKNYAYNLNDGTSNCKIKGFCLNFKNSLLLNYETVKEFVCSVDKTAVMSIVNPRKITVEKKKRRVINKEETRKYRLVYDKRVIQSDFSTLPYGF</sequence>
<dbReference type="Pfam" id="PF03175">
    <property type="entry name" value="DNA_pol_B_2"/>
    <property type="match status" value="2"/>
</dbReference>
<dbReference type="Gene3D" id="3.30.420.10">
    <property type="entry name" value="Ribonuclease H-like superfamily/Ribonuclease H"/>
    <property type="match status" value="1"/>
</dbReference>
<gene>
    <name evidence="11" type="ORF">AVEN_163056_1</name>
</gene>
<evidence type="ECO:0000256" key="9">
    <source>
        <dbReference type="SAM" id="MobiDB-lite"/>
    </source>
</evidence>
<evidence type="ECO:0000256" key="5">
    <source>
        <dbReference type="ARBA" id="ARBA00022705"/>
    </source>
</evidence>
<evidence type="ECO:0000313" key="11">
    <source>
        <dbReference type="EMBL" id="GBM85730.1"/>
    </source>
</evidence>
<feature type="region of interest" description="Disordered" evidence="9">
    <location>
        <begin position="1"/>
        <end position="23"/>
    </location>
</feature>